<dbReference type="InterPro" id="IPR054491">
    <property type="entry name" value="MGH1-like_GH"/>
</dbReference>
<dbReference type="InterPro" id="IPR012341">
    <property type="entry name" value="6hp_glycosidase-like_sf"/>
</dbReference>
<comment type="similarity">
    <text evidence="1">Belongs to the glycosyl hydrolase 63 family.</text>
</comment>
<evidence type="ECO:0000313" key="6">
    <source>
        <dbReference type="Proteomes" id="UP000261166"/>
    </source>
</evidence>
<dbReference type="Gene3D" id="1.50.10.10">
    <property type="match status" value="1"/>
</dbReference>
<keyword evidence="3" id="KW-0326">Glycosidase</keyword>
<evidence type="ECO:0000256" key="3">
    <source>
        <dbReference type="ARBA" id="ARBA00023295"/>
    </source>
</evidence>
<dbReference type="EMBL" id="QVLU01000017">
    <property type="protein sequence ID" value="RGE69314.1"/>
    <property type="molecule type" value="Genomic_DNA"/>
</dbReference>
<organism evidence="5 6">
    <name type="scientific">Eisenbergiella massiliensis</name>
    <dbReference type="NCBI Taxonomy" id="1720294"/>
    <lineage>
        <taxon>Bacteria</taxon>
        <taxon>Bacillati</taxon>
        <taxon>Bacillota</taxon>
        <taxon>Clostridia</taxon>
        <taxon>Lachnospirales</taxon>
        <taxon>Lachnospiraceae</taxon>
        <taxon>Eisenbergiella</taxon>
    </lineage>
</organism>
<evidence type="ECO:0000259" key="4">
    <source>
        <dbReference type="Pfam" id="PF22422"/>
    </source>
</evidence>
<dbReference type="OrthoDB" id="9798687at2"/>
<dbReference type="InterPro" id="IPR008928">
    <property type="entry name" value="6-hairpin_glycosidase_sf"/>
</dbReference>
<dbReference type="AlphaFoldDB" id="A0A3E3IQI5"/>
<evidence type="ECO:0000313" key="5">
    <source>
        <dbReference type="EMBL" id="RGE69314.1"/>
    </source>
</evidence>
<dbReference type="Proteomes" id="UP000261166">
    <property type="component" value="Unassembled WGS sequence"/>
</dbReference>
<dbReference type="GO" id="GO:0006487">
    <property type="term" value="P:protein N-linked glycosylation"/>
    <property type="evidence" value="ECO:0007669"/>
    <property type="project" value="TreeGrafter"/>
</dbReference>
<protein>
    <recommendedName>
        <fullName evidence="4">Mannosylglycerate hydrolase MGH1-like glycoside hydrolase domain-containing protein</fullName>
    </recommendedName>
</protein>
<name>A0A3E3IQI5_9FIRM</name>
<dbReference type="InterPro" id="IPR004888">
    <property type="entry name" value="Glycoside_hydrolase_63"/>
</dbReference>
<accession>A0A3E3IQI5</accession>
<evidence type="ECO:0000256" key="1">
    <source>
        <dbReference type="ARBA" id="ARBA00010833"/>
    </source>
</evidence>
<dbReference type="Pfam" id="PF22422">
    <property type="entry name" value="MGH1-like_GH"/>
    <property type="match status" value="1"/>
</dbReference>
<dbReference type="GO" id="GO:0009311">
    <property type="term" value="P:oligosaccharide metabolic process"/>
    <property type="evidence" value="ECO:0007669"/>
    <property type="project" value="InterPro"/>
</dbReference>
<dbReference type="SUPFAM" id="SSF48208">
    <property type="entry name" value="Six-hairpin glycosidases"/>
    <property type="match status" value="1"/>
</dbReference>
<gene>
    <name evidence="5" type="ORF">DWY69_18380</name>
</gene>
<proteinExistence type="inferred from homology"/>
<comment type="caution">
    <text evidence="5">The sequence shown here is derived from an EMBL/GenBank/DDBJ whole genome shotgun (WGS) entry which is preliminary data.</text>
</comment>
<feature type="domain" description="Mannosylglycerate hydrolase MGH1-like glycoside hydrolase" evidence="4">
    <location>
        <begin position="249"/>
        <end position="587"/>
    </location>
</feature>
<keyword evidence="2" id="KW-0378">Hydrolase</keyword>
<evidence type="ECO:0000256" key="2">
    <source>
        <dbReference type="ARBA" id="ARBA00022801"/>
    </source>
</evidence>
<dbReference type="RefSeq" id="WP_025488351.1">
    <property type="nucleotide sequence ID" value="NZ_JBKVAZ010000003.1"/>
</dbReference>
<dbReference type="PANTHER" id="PTHR10412:SF11">
    <property type="entry name" value="MANNOSYL-OLIGOSACCHARIDE GLUCOSIDASE"/>
    <property type="match status" value="1"/>
</dbReference>
<reference evidence="5 6" key="1">
    <citation type="submission" date="2018-08" db="EMBL/GenBank/DDBJ databases">
        <title>A genome reference for cultivated species of the human gut microbiota.</title>
        <authorList>
            <person name="Zou Y."/>
            <person name="Xue W."/>
            <person name="Luo G."/>
        </authorList>
    </citation>
    <scope>NUCLEOTIDE SEQUENCE [LARGE SCALE GENOMIC DNA]</scope>
    <source>
        <strain evidence="5 6">AF26-4BH</strain>
    </source>
</reference>
<dbReference type="PANTHER" id="PTHR10412">
    <property type="entry name" value="MANNOSYL-OLIGOSACCHARIDE GLUCOSIDASE"/>
    <property type="match status" value="1"/>
</dbReference>
<sequence length="612" mass="71362">MYQEEKKKLLYGWNTWDTYSACTYVYLPDGYGIHIGFKEYLKGSYLQNANIGKNQDGDEKIYPGLHAYDGSYTEMKVEWARNGFKIETAGEGENLIIRISCYKNDTRFIPAVLIESVLLWNRPGHFEKSEENIIFSCRDKIKEISIISGKRKEDFYHTIRTPYICMSLVEEVRICIGEKMSVQEADLMLEKNRRRLTEYAESKYGEMSELWYGLQAGIAWNIIYDPGKNRILANVSRLWNIDRGGYAEFCWDNFFIGYMLAMDDPVRGMVNIVEILKEVEEIGFVPNGTFGNGRKSFDRSQPPVGSMCVREVYRLSNQKWFLEEVYDNLVIWNNWWIEHRMKEGLLAWGSDPYDNKWEMQGIHQTFGASLESGMDNSPMYIPQEVRFNKETNNLELWDVALNSLYIYDCEALADIAEVLGKVKDREKLLARAHCFKTEMQKLWNENLGIYCNYRTDSKDFSTVLTPCNFYPLLVSLPDHRKVKRMLEEHFFNPEEFWGKWIVPSVSRNHPMFGENNYWRGRIWPPTNFLIYMGLAKYGDSEARRSLVTKSVDLFLQEWKGHGHIHENYNAENGYGDDVTNSDSNYAWGGLLAFIGFAENGFLGKFGGNLFDE</sequence>
<dbReference type="GO" id="GO:0004573">
    <property type="term" value="F:Glc3Man9GlcNAc2 oligosaccharide glucosidase activity"/>
    <property type="evidence" value="ECO:0007669"/>
    <property type="project" value="InterPro"/>
</dbReference>